<dbReference type="SUPFAM" id="SSF49464">
    <property type="entry name" value="Carboxypeptidase regulatory domain-like"/>
    <property type="match status" value="1"/>
</dbReference>
<evidence type="ECO:0000256" key="1">
    <source>
        <dbReference type="SAM" id="SignalP"/>
    </source>
</evidence>
<proteinExistence type="predicted"/>
<dbReference type="RefSeq" id="WP_228425935.1">
    <property type="nucleotide sequence ID" value="NZ_CP033920.1"/>
</dbReference>
<feature type="chain" id="PRO_5016954687" evidence="1">
    <location>
        <begin position="24"/>
        <end position="183"/>
    </location>
</feature>
<sequence>MQKLFFKTAVTAAALCFSSMALAQQKYSVSGTVKDHKNGELLIGVTVKVNEDASISVVANEYGFYSLSLPEGNYTLIVSYPGYRDYEQAIKVEQNTKVDLPLDQEDQKIGKIDEVVISGVKKNKNLTTAQMGTETLSIKNIEKLPVLFGEKDVMKTIQLLPGIKSNGEGSSGFSVRGALQTRT</sequence>
<evidence type="ECO:0000313" key="2">
    <source>
        <dbReference type="EMBL" id="STC94111.1"/>
    </source>
</evidence>
<dbReference type="InterPro" id="IPR008969">
    <property type="entry name" value="CarboxyPept-like_regulatory"/>
</dbReference>
<dbReference type="Pfam" id="PF13715">
    <property type="entry name" value="CarbopepD_reg_2"/>
    <property type="match status" value="1"/>
</dbReference>
<evidence type="ECO:0000313" key="3">
    <source>
        <dbReference type="Proteomes" id="UP000255224"/>
    </source>
</evidence>
<dbReference type="AlphaFoldDB" id="A0A376DR44"/>
<organism evidence="2 3">
    <name type="scientific">Chryseobacterium carnipullorum</name>
    <dbReference type="NCBI Taxonomy" id="1124835"/>
    <lineage>
        <taxon>Bacteria</taxon>
        <taxon>Pseudomonadati</taxon>
        <taxon>Bacteroidota</taxon>
        <taxon>Flavobacteriia</taxon>
        <taxon>Flavobacteriales</taxon>
        <taxon>Weeksellaceae</taxon>
        <taxon>Chryseobacterium group</taxon>
        <taxon>Chryseobacterium</taxon>
    </lineage>
</organism>
<name>A0A376DR44_CHRCU</name>
<reference evidence="2 3" key="1">
    <citation type="submission" date="2018-06" db="EMBL/GenBank/DDBJ databases">
        <authorList>
            <consortium name="Pathogen Informatics"/>
            <person name="Doyle S."/>
        </authorList>
    </citation>
    <scope>NUCLEOTIDE SEQUENCE [LARGE SCALE GENOMIC DNA]</scope>
    <source>
        <strain evidence="2 3">NCTC13533</strain>
    </source>
</reference>
<dbReference type="Proteomes" id="UP000255224">
    <property type="component" value="Unassembled WGS sequence"/>
</dbReference>
<dbReference type="EMBL" id="UFVQ01000003">
    <property type="protein sequence ID" value="STC94111.1"/>
    <property type="molecule type" value="Genomic_DNA"/>
</dbReference>
<feature type="signal peptide" evidence="1">
    <location>
        <begin position="1"/>
        <end position="23"/>
    </location>
</feature>
<protein>
    <submittedName>
        <fullName evidence="2">TonB-linked outer membrane protein, SusC/RagA family</fullName>
    </submittedName>
</protein>
<gene>
    <name evidence="2" type="ORF">NCTC13533_01335</name>
</gene>
<dbReference type="Gene3D" id="2.60.40.1120">
    <property type="entry name" value="Carboxypeptidase-like, regulatory domain"/>
    <property type="match status" value="1"/>
</dbReference>
<keyword evidence="1" id="KW-0732">Signal</keyword>
<accession>A0A376DR44</accession>